<protein>
    <submittedName>
        <fullName evidence="2">Uncharacterized protein</fullName>
    </submittedName>
</protein>
<feature type="compositionally biased region" description="Low complexity" evidence="1">
    <location>
        <begin position="1"/>
        <end position="11"/>
    </location>
</feature>
<sequence>MCLATENTTNKEGNENDFKYPYCHTRKRRNDHSDGEVTPQPSFTPKRQNTEQIDNSVISSYGIQGETTTTSSYFNNNRTFRKQTNEVP</sequence>
<dbReference type="Proteomes" id="UP000663851">
    <property type="component" value="Unassembled WGS sequence"/>
</dbReference>
<dbReference type="AlphaFoldDB" id="A0A820ZBT9"/>
<feature type="non-terminal residue" evidence="2">
    <location>
        <position position="88"/>
    </location>
</feature>
<feature type="region of interest" description="Disordered" evidence="1">
    <location>
        <begin position="1"/>
        <end position="88"/>
    </location>
</feature>
<dbReference type="EMBL" id="CAJOBO010006362">
    <property type="protein sequence ID" value="CAF4560309.1"/>
    <property type="molecule type" value="Genomic_DNA"/>
</dbReference>
<comment type="caution">
    <text evidence="2">The sequence shown here is derived from an EMBL/GenBank/DDBJ whole genome shotgun (WGS) entry which is preliminary data.</text>
</comment>
<reference evidence="2" key="1">
    <citation type="submission" date="2021-02" db="EMBL/GenBank/DDBJ databases">
        <authorList>
            <person name="Nowell W R."/>
        </authorList>
    </citation>
    <scope>NUCLEOTIDE SEQUENCE</scope>
</reference>
<accession>A0A820ZBT9</accession>
<evidence type="ECO:0000256" key="1">
    <source>
        <dbReference type="SAM" id="MobiDB-lite"/>
    </source>
</evidence>
<evidence type="ECO:0000313" key="2">
    <source>
        <dbReference type="EMBL" id="CAF4560309.1"/>
    </source>
</evidence>
<gene>
    <name evidence="2" type="ORF">HFQ381_LOCUS31421</name>
</gene>
<evidence type="ECO:0000313" key="3">
    <source>
        <dbReference type="Proteomes" id="UP000663851"/>
    </source>
</evidence>
<proteinExistence type="predicted"/>
<feature type="compositionally biased region" description="Polar residues" evidence="1">
    <location>
        <begin position="39"/>
        <end position="78"/>
    </location>
</feature>
<organism evidence="2 3">
    <name type="scientific">Rotaria socialis</name>
    <dbReference type="NCBI Taxonomy" id="392032"/>
    <lineage>
        <taxon>Eukaryota</taxon>
        <taxon>Metazoa</taxon>
        <taxon>Spiralia</taxon>
        <taxon>Gnathifera</taxon>
        <taxon>Rotifera</taxon>
        <taxon>Eurotatoria</taxon>
        <taxon>Bdelloidea</taxon>
        <taxon>Philodinida</taxon>
        <taxon>Philodinidae</taxon>
        <taxon>Rotaria</taxon>
    </lineage>
</organism>
<name>A0A820ZBT9_9BILA</name>